<dbReference type="GO" id="GO:0005524">
    <property type="term" value="F:ATP binding"/>
    <property type="evidence" value="ECO:0007669"/>
    <property type="project" value="InterPro"/>
</dbReference>
<feature type="region of interest" description="Disordered" evidence="1">
    <location>
        <begin position="149"/>
        <end position="170"/>
    </location>
</feature>
<accession>A0AAX6H0C1</accession>
<feature type="compositionally biased region" description="Polar residues" evidence="1">
    <location>
        <begin position="155"/>
        <end position="170"/>
    </location>
</feature>
<organism evidence="4 5">
    <name type="scientific">Iris pallida</name>
    <name type="common">Sweet iris</name>
    <dbReference type="NCBI Taxonomy" id="29817"/>
    <lineage>
        <taxon>Eukaryota</taxon>
        <taxon>Viridiplantae</taxon>
        <taxon>Streptophyta</taxon>
        <taxon>Embryophyta</taxon>
        <taxon>Tracheophyta</taxon>
        <taxon>Spermatophyta</taxon>
        <taxon>Magnoliopsida</taxon>
        <taxon>Liliopsida</taxon>
        <taxon>Asparagales</taxon>
        <taxon>Iridaceae</taxon>
        <taxon>Iridoideae</taxon>
        <taxon>Irideae</taxon>
        <taxon>Iris</taxon>
    </lineage>
</organism>
<evidence type="ECO:0000256" key="1">
    <source>
        <dbReference type="SAM" id="MobiDB-lite"/>
    </source>
</evidence>
<sequence length="510" mass="56677">MHFCEILYPVTKPNMRVFNIYINNETAQTQFDTILWSGEIGRPCFLDFVVNVSATGSGSTDLWVALQPDVASRPVYYDAILNGLEVFKLQDADSDLDPSRALDRRGRKKSKSQVPVIAGEVGGGVIAALLGSCLLFMVVMVRRRQRKKKTGDGLSGSTAKTNTSGSGNTSLPSDLCRHFSFAEIEAATHSFDEALLLSVGGFGDVFRGDVDGGSTKVAIKRGNPLSGQGVREFQTKIDMLSKLRHRHLVSLIGYCEEDGEMILVYDYMAHGTLREHLYKTQKPPLPWKQWLEICIGAARGLHYLHTGAKYCIIHRDVKTTHILLDENWVAKVSDFGLSKTGPTPEDTHVSTAVKGSFGYLDPECFWRQQLTVKSDVYSFGVVLLEVLCARPALNQTLPEEQVNLAEWAKHCQKKGTLDRIVDPYLKGRISPDCLRVYAETAEKCVADKGIDRPAMADVLWSLEFALRLQETAEESGEVVGGGGRRQFLGRWRGCEGRGCMTDRRPPRQRQ</sequence>
<keyword evidence="2" id="KW-0812">Transmembrane</keyword>
<dbReference type="FunFam" id="1.10.510.10:FF:000058">
    <property type="entry name" value="Receptor-like protein kinase FERONIA"/>
    <property type="match status" value="1"/>
</dbReference>
<gene>
    <name evidence="4" type="ORF">M6B38_335185</name>
</gene>
<dbReference type="CDD" id="cd12087">
    <property type="entry name" value="TM_EGFR-like"/>
    <property type="match status" value="1"/>
</dbReference>
<dbReference type="EMBL" id="JANAVB010014400">
    <property type="protein sequence ID" value="KAJ6834416.1"/>
    <property type="molecule type" value="Genomic_DNA"/>
</dbReference>
<feature type="domain" description="Protein kinase" evidence="3">
    <location>
        <begin position="191"/>
        <end position="465"/>
    </location>
</feature>
<name>A0AAX6H0C1_IRIPA</name>
<keyword evidence="4" id="KW-0808">Transferase</keyword>
<dbReference type="GO" id="GO:0005886">
    <property type="term" value="C:plasma membrane"/>
    <property type="evidence" value="ECO:0007669"/>
    <property type="project" value="TreeGrafter"/>
</dbReference>
<evidence type="ECO:0000313" key="5">
    <source>
        <dbReference type="Proteomes" id="UP001140949"/>
    </source>
</evidence>
<dbReference type="FunFam" id="3.30.200.20:FF:000645">
    <property type="entry name" value="Receptor-like protein kinase FERONIA"/>
    <property type="match status" value="1"/>
</dbReference>
<evidence type="ECO:0000313" key="4">
    <source>
        <dbReference type="EMBL" id="KAJ6834416.1"/>
    </source>
</evidence>
<keyword evidence="2" id="KW-1133">Transmembrane helix</keyword>
<dbReference type="InterPro" id="IPR045272">
    <property type="entry name" value="ANXUR1/2-like"/>
</dbReference>
<dbReference type="InterPro" id="IPR001245">
    <property type="entry name" value="Ser-Thr/Tyr_kinase_cat_dom"/>
</dbReference>
<dbReference type="GO" id="GO:0004714">
    <property type="term" value="F:transmembrane receptor protein tyrosine kinase activity"/>
    <property type="evidence" value="ECO:0007669"/>
    <property type="project" value="InterPro"/>
</dbReference>
<protein>
    <submittedName>
        <fullName evidence="4">Receptor-like protein kinase FERONIA</fullName>
    </submittedName>
</protein>
<dbReference type="Proteomes" id="UP001140949">
    <property type="component" value="Unassembled WGS sequence"/>
</dbReference>
<dbReference type="PANTHER" id="PTHR27003:SF460">
    <property type="entry name" value="RECEPTOR-LIKE PROTEIN KINASE FERONIA"/>
    <property type="match status" value="1"/>
</dbReference>
<dbReference type="GO" id="GO:0009506">
    <property type="term" value="C:plasmodesma"/>
    <property type="evidence" value="ECO:0007669"/>
    <property type="project" value="TreeGrafter"/>
</dbReference>
<keyword evidence="4" id="KW-0675">Receptor</keyword>
<dbReference type="Gene3D" id="2.60.120.430">
    <property type="entry name" value="Galactose-binding lectin"/>
    <property type="match status" value="1"/>
</dbReference>
<dbReference type="PROSITE" id="PS50011">
    <property type="entry name" value="PROTEIN_KINASE_DOM"/>
    <property type="match status" value="1"/>
</dbReference>
<dbReference type="InterPro" id="IPR000719">
    <property type="entry name" value="Prot_kinase_dom"/>
</dbReference>
<dbReference type="Pfam" id="PF07714">
    <property type="entry name" value="PK_Tyr_Ser-Thr"/>
    <property type="match status" value="1"/>
</dbReference>
<reference evidence="4" key="1">
    <citation type="journal article" date="2023" name="GigaByte">
        <title>Genome assembly of the bearded iris, Iris pallida Lam.</title>
        <authorList>
            <person name="Bruccoleri R.E."/>
            <person name="Oakeley E.J."/>
            <person name="Faust A.M.E."/>
            <person name="Altorfer M."/>
            <person name="Dessus-Babus S."/>
            <person name="Burckhardt D."/>
            <person name="Oertli M."/>
            <person name="Naumann U."/>
            <person name="Petersen F."/>
            <person name="Wong J."/>
        </authorList>
    </citation>
    <scope>NUCLEOTIDE SEQUENCE</scope>
    <source>
        <strain evidence="4">GSM-AAB239-AS_SAM_17_03QT</strain>
    </source>
</reference>
<dbReference type="Gene3D" id="1.10.510.10">
    <property type="entry name" value="Transferase(Phosphotransferase) domain 1"/>
    <property type="match status" value="1"/>
</dbReference>
<keyword evidence="2" id="KW-0472">Membrane</keyword>
<dbReference type="InterPro" id="IPR011009">
    <property type="entry name" value="Kinase-like_dom_sf"/>
</dbReference>
<evidence type="ECO:0000256" key="2">
    <source>
        <dbReference type="SAM" id="Phobius"/>
    </source>
</evidence>
<dbReference type="Gene3D" id="3.30.200.20">
    <property type="entry name" value="Phosphorylase Kinase, domain 1"/>
    <property type="match status" value="1"/>
</dbReference>
<dbReference type="PANTHER" id="PTHR27003">
    <property type="entry name" value="OS07G0166700 PROTEIN"/>
    <property type="match status" value="1"/>
</dbReference>
<evidence type="ECO:0000259" key="3">
    <source>
        <dbReference type="PROSITE" id="PS50011"/>
    </source>
</evidence>
<dbReference type="AlphaFoldDB" id="A0AAX6H0C1"/>
<keyword evidence="4" id="KW-0418">Kinase</keyword>
<feature type="transmembrane region" description="Helical" evidence="2">
    <location>
        <begin position="121"/>
        <end position="141"/>
    </location>
</feature>
<dbReference type="SUPFAM" id="SSF56112">
    <property type="entry name" value="Protein kinase-like (PK-like)"/>
    <property type="match status" value="1"/>
</dbReference>
<keyword evidence="5" id="KW-1185">Reference proteome</keyword>
<comment type="caution">
    <text evidence="4">The sequence shown here is derived from an EMBL/GenBank/DDBJ whole genome shotgun (WGS) entry which is preliminary data.</text>
</comment>
<reference evidence="4" key="2">
    <citation type="submission" date="2023-04" db="EMBL/GenBank/DDBJ databases">
        <authorList>
            <person name="Bruccoleri R.E."/>
            <person name="Oakeley E.J."/>
            <person name="Faust A.-M."/>
            <person name="Dessus-Babus S."/>
            <person name="Altorfer M."/>
            <person name="Burckhardt D."/>
            <person name="Oertli M."/>
            <person name="Naumann U."/>
            <person name="Petersen F."/>
            <person name="Wong J."/>
        </authorList>
    </citation>
    <scope>NUCLEOTIDE SEQUENCE</scope>
    <source>
        <strain evidence="4">GSM-AAB239-AS_SAM_17_03QT</strain>
        <tissue evidence="4">Leaf</tissue>
    </source>
</reference>
<proteinExistence type="predicted"/>